<organism evidence="1">
    <name type="scientific">uncultured Rubrobacteraceae bacterium</name>
    <dbReference type="NCBI Taxonomy" id="349277"/>
    <lineage>
        <taxon>Bacteria</taxon>
        <taxon>Bacillati</taxon>
        <taxon>Actinomycetota</taxon>
        <taxon>Rubrobacteria</taxon>
        <taxon>Rubrobacterales</taxon>
        <taxon>Rubrobacteraceae</taxon>
        <taxon>environmental samples</taxon>
    </lineage>
</organism>
<sequence length="56" mass="6720">AGGSGRRPPRGRRRRFETFLANYFRECRQFEVRRIILPRLYEKGCEQRSDRDFGGV</sequence>
<dbReference type="EMBL" id="CADCVF010000076">
    <property type="protein sequence ID" value="CAA9467383.1"/>
    <property type="molecule type" value="Genomic_DNA"/>
</dbReference>
<protein>
    <submittedName>
        <fullName evidence="1">Uncharacterized protein</fullName>
    </submittedName>
</protein>
<proteinExistence type="predicted"/>
<dbReference type="AlphaFoldDB" id="A0A6J4RCH0"/>
<reference evidence="1" key="1">
    <citation type="submission" date="2020-02" db="EMBL/GenBank/DDBJ databases">
        <authorList>
            <person name="Meier V. D."/>
        </authorList>
    </citation>
    <scope>NUCLEOTIDE SEQUENCE</scope>
    <source>
        <strain evidence="1">AVDCRST_MAG58</strain>
    </source>
</reference>
<evidence type="ECO:0000313" key="1">
    <source>
        <dbReference type="EMBL" id="CAA9467383.1"/>
    </source>
</evidence>
<accession>A0A6J4RCH0</accession>
<feature type="non-terminal residue" evidence="1">
    <location>
        <position position="1"/>
    </location>
</feature>
<feature type="non-terminal residue" evidence="1">
    <location>
        <position position="56"/>
    </location>
</feature>
<gene>
    <name evidence="1" type="ORF">AVDCRST_MAG58-3648</name>
</gene>
<name>A0A6J4RCH0_9ACTN</name>